<evidence type="ECO:0000313" key="5">
    <source>
        <dbReference type="Proteomes" id="UP000694542"/>
    </source>
</evidence>
<name>A0A8C0Q3G6_CANLF</name>
<dbReference type="AlphaFoldDB" id="A0A8C0Q3G6"/>
<feature type="domain" description="CABIT" evidence="3">
    <location>
        <begin position="286"/>
        <end position="507"/>
    </location>
</feature>
<dbReference type="InterPro" id="IPR025946">
    <property type="entry name" value="CABIT_dom"/>
</dbReference>
<evidence type="ECO:0000259" key="3">
    <source>
        <dbReference type="Pfam" id="PF12736"/>
    </source>
</evidence>
<dbReference type="Proteomes" id="UP000694542">
    <property type="component" value="Chromosome 1"/>
</dbReference>
<dbReference type="Pfam" id="PF12736">
    <property type="entry name" value="CABIT"/>
    <property type="match status" value="2"/>
</dbReference>
<feature type="region of interest" description="Disordered" evidence="2">
    <location>
        <begin position="605"/>
        <end position="626"/>
    </location>
</feature>
<proteinExistence type="inferred from homology"/>
<accession>A0A8C0Q3G6</accession>
<evidence type="ECO:0000256" key="2">
    <source>
        <dbReference type="SAM" id="MobiDB-lite"/>
    </source>
</evidence>
<dbReference type="PANTHER" id="PTHR15215">
    <property type="entry name" value="CABIT DOMAIN-CONTAINING PROTEIN"/>
    <property type="match status" value="1"/>
</dbReference>
<sequence>MALSLEEFVHSLDLRTLPRVLEVQSGIYFEGSIYEMFGNECCLSTGEVIKITGLKIKKIIAEICEHIEGCESLQPFELPMNFPGLFKIVADKTPYLTMEEITRTIHIGSSRLGHPCFYHQKDLKLENLTIKQGEQIMLNSIEEISGEIMVNCGVVRSHQNHSFTLPLSQEGEFYECEDEHIYTLKEIVEWKIPKNRTRTVKLTGFSNKWDLTNPFPKGFYGALILKPVYEIQGVMKFRKDIVRILPSLDVEVKDITDSYDANWFLQLLSTQDVYEMTSKEFPIVAEVIEPGKTIVIHKKYQASRILASEIRSNFPKRHFLIPTSYKGKFKRRPREFPTAYDLEIAKSEKEPLHVVATKAFHPPHDELSCVSVGDQFLVHHSETTEVLCEGIKKVVNVLACEKILKKSYEATLLPLYMEGGFVEVIHDKKQYQISELCAQFCLPFNVKVSVRDLSIEEDILAATPGLRLEEAITDSYLLISGFANPRECWEIPVSRLNMTVQLVNSFSRDTGSFLVRTLVEEITEEQYYMMRRYESSFSHPPPRPPKHPSVEETKLTPFTFPEDRAVGLPKSPKSLHVDISKKLHSNQAGLDSKAPGGCQSDLANLEKERSKSGATQLAATNVPRGR</sequence>
<feature type="domain" description="CABIT" evidence="3">
    <location>
        <begin position="17"/>
        <end position="264"/>
    </location>
</feature>
<dbReference type="Ensembl" id="ENSCAFT00040003409.1">
    <property type="protein sequence ID" value="ENSCAFP00040002919.1"/>
    <property type="gene ID" value="ENSCAFG00040001810.1"/>
</dbReference>
<protein>
    <recommendedName>
        <fullName evidence="3">CABIT domain-containing protein</fullName>
    </recommendedName>
</protein>
<organism evidence="4 5">
    <name type="scientific">Canis lupus familiaris</name>
    <name type="common">Dog</name>
    <name type="synonym">Canis familiaris</name>
    <dbReference type="NCBI Taxonomy" id="9615"/>
    <lineage>
        <taxon>Eukaryota</taxon>
        <taxon>Metazoa</taxon>
        <taxon>Chordata</taxon>
        <taxon>Craniata</taxon>
        <taxon>Vertebrata</taxon>
        <taxon>Euteleostomi</taxon>
        <taxon>Mammalia</taxon>
        <taxon>Eutheria</taxon>
        <taxon>Laurasiatheria</taxon>
        <taxon>Carnivora</taxon>
        <taxon>Caniformia</taxon>
        <taxon>Canidae</taxon>
        <taxon>Canis</taxon>
    </lineage>
</organism>
<evidence type="ECO:0000313" key="4">
    <source>
        <dbReference type="Ensembl" id="ENSCAFP00040002919.1"/>
    </source>
</evidence>
<evidence type="ECO:0000256" key="1">
    <source>
        <dbReference type="ARBA" id="ARBA00006414"/>
    </source>
</evidence>
<dbReference type="PANTHER" id="PTHR15215:SF1">
    <property type="entry name" value="PROTEIN THEMIS"/>
    <property type="match status" value="1"/>
</dbReference>
<reference evidence="4" key="1">
    <citation type="submission" date="2018-10" db="EMBL/GenBank/DDBJ databases">
        <title>De novo assembly of a Great Dane genome.</title>
        <authorList>
            <person name="Kidd J.M."/>
            <person name="Pendleton A.L."/>
            <person name="Shen F."/>
            <person name="Emery S."/>
        </authorList>
    </citation>
    <scope>NUCLEOTIDE SEQUENCE [LARGE SCALE GENOMIC DNA]</scope>
    <source>
        <strain evidence="4">Great Dane</strain>
    </source>
</reference>
<dbReference type="InterPro" id="IPR039671">
    <property type="entry name" value="THEMIS"/>
</dbReference>
<reference evidence="4" key="2">
    <citation type="submission" date="2025-08" db="UniProtKB">
        <authorList>
            <consortium name="Ensembl"/>
        </authorList>
    </citation>
    <scope>IDENTIFICATION</scope>
</reference>
<comment type="similarity">
    <text evidence="1">Belongs to the themis family.</text>
</comment>